<feature type="transmembrane region" description="Helical" evidence="1">
    <location>
        <begin position="21"/>
        <end position="43"/>
    </location>
</feature>
<dbReference type="Proteomes" id="UP001060414">
    <property type="component" value="Chromosome"/>
</dbReference>
<feature type="transmembrane region" description="Helical" evidence="1">
    <location>
        <begin position="132"/>
        <end position="153"/>
    </location>
</feature>
<gene>
    <name evidence="2" type="ORF">L9S41_01705</name>
</gene>
<feature type="transmembrane region" description="Helical" evidence="1">
    <location>
        <begin position="49"/>
        <end position="68"/>
    </location>
</feature>
<keyword evidence="1" id="KW-0812">Transmembrane</keyword>
<name>A0ABY5ZNA4_9BACT</name>
<organism evidence="2 3">
    <name type="scientific">Geoalkalibacter halelectricus</name>
    <dbReference type="NCBI Taxonomy" id="2847045"/>
    <lineage>
        <taxon>Bacteria</taxon>
        <taxon>Pseudomonadati</taxon>
        <taxon>Thermodesulfobacteriota</taxon>
        <taxon>Desulfuromonadia</taxon>
        <taxon>Desulfuromonadales</taxon>
        <taxon>Geoalkalibacteraceae</taxon>
        <taxon>Geoalkalibacter</taxon>
    </lineage>
</organism>
<keyword evidence="3" id="KW-1185">Reference proteome</keyword>
<dbReference type="RefSeq" id="WP_260748480.1">
    <property type="nucleotide sequence ID" value="NZ_CP092109.1"/>
</dbReference>
<proteinExistence type="predicted"/>
<evidence type="ECO:0000313" key="3">
    <source>
        <dbReference type="Proteomes" id="UP001060414"/>
    </source>
</evidence>
<protein>
    <submittedName>
        <fullName evidence="2">Uncharacterized protein</fullName>
    </submittedName>
</protein>
<sequence length="155" mass="16765">MVAFKSETKISELILQIRYFGTLRFAMITVFMVATGGLMAAFIGLQAGGGRLVVVLCGFLLAVGFGMLQSNLGAVHQDCIDHLKTLVGANEAGDDGGGQRHDEAFVDLLFGGKYFRSWEAFRKLKFSGPVSTLVLALHLLVMVLWFGFALTAACR</sequence>
<keyword evidence="1" id="KW-1133">Transmembrane helix</keyword>
<evidence type="ECO:0000256" key="1">
    <source>
        <dbReference type="SAM" id="Phobius"/>
    </source>
</evidence>
<keyword evidence="1" id="KW-0472">Membrane</keyword>
<reference evidence="2" key="1">
    <citation type="journal article" date="2022" name="Environ. Microbiol.">
        <title>Geoalkalibacter halelectricus SAP #1 sp. nov. possessing extracellular electron transfer and mineral#reducing capabilities from a haloalkaline environment.</title>
        <authorList>
            <person name="Yadav S."/>
            <person name="Singh R."/>
            <person name="Sundharam S.S."/>
            <person name="Chaudhary S."/>
            <person name="Krishnamurthi S."/>
            <person name="Patil S.A."/>
        </authorList>
    </citation>
    <scope>NUCLEOTIDE SEQUENCE</scope>
    <source>
        <strain evidence="2">SAP-1</strain>
    </source>
</reference>
<dbReference type="EMBL" id="CP092109">
    <property type="protein sequence ID" value="UWZ80123.1"/>
    <property type="molecule type" value="Genomic_DNA"/>
</dbReference>
<evidence type="ECO:0000313" key="2">
    <source>
        <dbReference type="EMBL" id="UWZ80123.1"/>
    </source>
</evidence>
<accession>A0ABY5ZNA4</accession>